<evidence type="ECO:0000313" key="2">
    <source>
        <dbReference type="Proteomes" id="UP000004633"/>
    </source>
</evidence>
<sequence>MISTCPSISADDPDIAYLPYGWIYREMPLAKYQALFDQPWSGALDQYRAEEISFSPDLYQFEACIAARSNLPFYEERAHDLNDPRHHADKNAVFEASGLNGDLGYEENLRLHLASDWKIKS</sequence>
<keyword evidence="2" id="KW-1185">Reference proteome</keyword>
<organism evidence="1 2">
    <name type="scientific">Selenomonas artemidis F0399</name>
    <dbReference type="NCBI Taxonomy" id="749551"/>
    <lineage>
        <taxon>Bacteria</taxon>
        <taxon>Bacillati</taxon>
        <taxon>Bacillota</taxon>
        <taxon>Negativicutes</taxon>
        <taxon>Selenomonadales</taxon>
        <taxon>Selenomonadaceae</taxon>
        <taxon>Selenomonas</taxon>
    </lineage>
</organism>
<reference evidence="1 2" key="1">
    <citation type="submission" date="2010-08" db="EMBL/GenBank/DDBJ databases">
        <authorList>
            <person name="Weinstock G."/>
            <person name="Sodergren E."/>
            <person name="Clifton S."/>
            <person name="Fulton L."/>
            <person name="Fulton B."/>
            <person name="Courtney L."/>
            <person name="Fronick C."/>
            <person name="Harrison M."/>
            <person name="Strong C."/>
            <person name="Farmer C."/>
            <person name="Delahaunty K."/>
            <person name="Markovic C."/>
            <person name="Hall O."/>
            <person name="Minx P."/>
            <person name="Tomlinson C."/>
            <person name="Mitreva M."/>
            <person name="Hou S."/>
            <person name="Chen J."/>
            <person name="Wollam A."/>
            <person name="Pepin K.H."/>
            <person name="Johnson M."/>
            <person name="Bhonagiri V."/>
            <person name="Zhang X."/>
            <person name="Suruliraj S."/>
            <person name="Warren W."/>
            <person name="Chinwalla A."/>
            <person name="Mardis E.R."/>
            <person name="Wilson R.K."/>
        </authorList>
    </citation>
    <scope>NUCLEOTIDE SEQUENCE [LARGE SCALE GENOMIC DNA]</scope>
    <source>
        <strain evidence="1 2">F0399</strain>
    </source>
</reference>
<dbReference type="STRING" id="749551.HMPREF9555_00886"/>
<dbReference type="RefSeq" id="WP_009349559.1">
    <property type="nucleotide sequence ID" value="NZ_GL638136.1"/>
</dbReference>
<gene>
    <name evidence="1" type="ORF">HMPREF9555_00886</name>
</gene>
<protein>
    <submittedName>
        <fullName evidence="1">Uncharacterized protein</fullName>
    </submittedName>
</protein>
<dbReference type="AlphaFoldDB" id="E7N1Q2"/>
<comment type="caution">
    <text evidence="1">The sequence shown here is derived from an EMBL/GenBank/DDBJ whole genome shotgun (WGS) entry which is preliminary data.</text>
</comment>
<dbReference type="Proteomes" id="UP000004633">
    <property type="component" value="Unassembled WGS sequence"/>
</dbReference>
<name>E7N1Q2_9FIRM</name>
<proteinExistence type="predicted"/>
<accession>E7N1Q2</accession>
<evidence type="ECO:0000313" key="1">
    <source>
        <dbReference type="EMBL" id="EFW29880.1"/>
    </source>
</evidence>
<dbReference type="EMBL" id="AECV01000015">
    <property type="protein sequence ID" value="EFW29880.1"/>
    <property type="molecule type" value="Genomic_DNA"/>
</dbReference>
<dbReference type="HOGENOM" id="CLU_2036425_0_0_9"/>